<dbReference type="PROSITE" id="PS50850">
    <property type="entry name" value="MFS"/>
    <property type="match status" value="1"/>
</dbReference>
<name>A0A4Q0SZQ0_9BACT</name>
<feature type="transmembrane region" description="Helical" evidence="7">
    <location>
        <begin position="78"/>
        <end position="102"/>
    </location>
</feature>
<reference evidence="10" key="2">
    <citation type="submission" date="2019-02" db="EMBL/GenBank/DDBJ databases">
        <title>Granulicella sibirica sp. nov., a psychrotolerant acidobacterium isolated from an organic soil layer in forested tundra, West Siberia.</title>
        <authorList>
            <person name="Oshkin I.Y."/>
            <person name="Kulichevskaya I.S."/>
            <person name="Rijpstra W.I.C."/>
            <person name="Sinninghe Damste J.S."/>
            <person name="Rakitin A.L."/>
            <person name="Ravin N.V."/>
            <person name="Dedysh S.N."/>
        </authorList>
    </citation>
    <scope>NUCLEOTIDE SEQUENCE [LARGE SCALE GENOMIC DNA]</scope>
    <source>
        <strain evidence="10">AF10</strain>
    </source>
</reference>
<feature type="transmembrane region" description="Helical" evidence="7">
    <location>
        <begin position="409"/>
        <end position="429"/>
    </location>
</feature>
<evidence type="ECO:0000256" key="6">
    <source>
        <dbReference type="ARBA" id="ARBA00023136"/>
    </source>
</evidence>
<dbReference type="InterPro" id="IPR020846">
    <property type="entry name" value="MFS_dom"/>
</dbReference>
<keyword evidence="3" id="KW-1003">Cell membrane</keyword>
<feature type="transmembrane region" description="Helical" evidence="7">
    <location>
        <begin position="381"/>
        <end position="403"/>
    </location>
</feature>
<evidence type="ECO:0000256" key="4">
    <source>
        <dbReference type="ARBA" id="ARBA00022692"/>
    </source>
</evidence>
<feature type="transmembrane region" description="Helical" evidence="7">
    <location>
        <begin position="320"/>
        <end position="340"/>
    </location>
</feature>
<dbReference type="InterPro" id="IPR010290">
    <property type="entry name" value="TM_effector"/>
</dbReference>
<accession>A0A4Q0SZQ0</accession>
<dbReference type="SUPFAM" id="SSF103473">
    <property type="entry name" value="MFS general substrate transporter"/>
    <property type="match status" value="1"/>
</dbReference>
<comment type="subcellular location">
    <subcellularLocation>
        <location evidence="1">Cell membrane</location>
        <topology evidence="1">Multi-pass membrane protein</topology>
    </subcellularLocation>
</comment>
<evidence type="ECO:0000256" key="5">
    <source>
        <dbReference type="ARBA" id="ARBA00022989"/>
    </source>
</evidence>
<feature type="transmembrane region" description="Helical" evidence="7">
    <location>
        <begin position="293"/>
        <end position="313"/>
    </location>
</feature>
<feature type="domain" description="Major facilitator superfamily (MFS) profile" evidence="8">
    <location>
        <begin position="40"/>
        <end position="435"/>
    </location>
</feature>
<evidence type="ECO:0000313" key="9">
    <source>
        <dbReference type="EMBL" id="RXH54711.1"/>
    </source>
</evidence>
<keyword evidence="6 7" id="KW-0472">Membrane</keyword>
<sequence length="455" mass="49722">MAVPETSKPSLEDLDPDFRGVGISPVPRQRFEQYSHAWRALRYRNFRLLFIGQGISLIGSWVTRVATSWLVYKLTHSALLLGWIGFTTAMPVFLLSPLAGVWVDKVHDKRRLTAITQVILALTSFALAGLALSRHVTIAEIFLLNTVKGVANAFDMPARQTFVTRTVDNREVLGNAIALNSSIVNIARLLGPSIAGAIMAFSSEGWCFLIDGISYIAVLWSLFAMHFTPGERVAQRPVSVVQQMRQGWTYVAGTVPFRNILTLFAILSLLGIPYTILMPIFASTVLHGGPQTLGLLLGAPGVGALLSGLSLALRKSSVGLVRSVALSSTLFGLALVAFGFSHQLYLSLILLFFVGFGMMQSMAASSTILQTLTDEDMRGRVMSYYIMAMTGMLPFGTLLAGWIAHRYTAAIAVIFSGFAVLLATAWFWSQYRTTQENAKSMMRNLGLLPSDRVSV</sequence>
<dbReference type="Proteomes" id="UP000289437">
    <property type="component" value="Unassembled WGS sequence"/>
</dbReference>
<dbReference type="CDD" id="cd06173">
    <property type="entry name" value="MFS_MefA_like"/>
    <property type="match status" value="1"/>
</dbReference>
<dbReference type="EMBL" id="RDSM01000003">
    <property type="protein sequence ID" value="RXH54711.1"/>
    <property type="molecule type" value="Genomic_DNA"/>
</dbReference>
<dbReference type="AlphaFoldDB" id="A0A4Q0SZQ0"/>
<reference evidence="9 10" key="1">
    <citation type="submission" date="2018-11" db="EMBL/GenBank/DDBJ databases">
        <authorList>
            <person name="Mardanov A.V."/>
            <person name="Ravin N.V."/>
            <person name="Dedysh S.N."/>
        </authorList>
    </citation>
    <scope>NUCLEOTIDE SEQUENCE [LARGE SCALE GENOMIC DNA]</scope>
    <source>
        <strain evidence="9 10">AF10</strain>
    </source>
</reference>
<dbReference type="RefSeq" id="WP_128914456.1">
    <property type="nucleotide sequence ID" value="NZ_RDSM01000003.1"/>
</dbReference>
<gene>
    <name evidence="9" type="ORF">GRAN_3815</name>
</gene>
<evidence type="ECO:0000256" key="7">
    <source>
        <dbReference type="SAM" id="Phobius"/>
    </source>
</evidence>
<dbReference type="InterPro" id="IPR036259">
    <property type="entry name" value="MFS_trans_sf"/>
</dbReference>
<dbReference type="OrthoDB" id="9775268at2"/>
<feature type="transmembrane region" description="Helical" evidence="7">
    <location>
        <begin position="114"/>
        <end position="133"/>
    </location>
</feature>
<dbReference type="Pfam" id="PF05977">
    <property type="entry name" value="MFS_3"/>
    <property type="match status" value="1"/>
</dbReference>
<dbReference type="Gene3D" id="1.20.1250.20">
    <property type="entry name" value="MFS general substrate transporter like domains"/>
    <property type="match status" value="1"/>
</dbReference>
<feature type="transmembrane region" description="Helical" evidence="7">
    <location>
        <begin position="48"/>
        <end position="72"/>
    </location>
</feature>
<evidence type="ECO:0000313" key="10">
    <source>
        <dbReference type="Proteomes" id="UP000289437"/>
    </source>
</evidence>
<keyword evidence="5 7" id="KW-1133">Transmembrane helix</keyword>
<proteinExistence type="predicted"/>
<keyword evidence="10" id="KW-1185">Reference proteome</keyword>
<evidence type="ECO:0000256" key="2">
    <source>
        <dbReference type="ARBA" id="ARBA00022448"/>
    </source>
</evidence>
<keyword evidence="2" id="KW-0813">Transport</keyword>
<feature type="transmembrane region" description="Helical" evidence="7">
    <location>
        <begin position="346"/>
        <end position="369"/>
    </location>
</feature>
<evidence type="ECO:0000256" key="1">
    <source>
        <dbReference type="ARBA" id="ARBA00004651"/>
    </source>
</evidence>
<evidence type="ECO:0000259" key="8">
    <source>
        <dbReference type="PROSITE" id="PS50850"/>
    </source>
</evidence>
<dbReference type="GO" id="GO:0005886">
    <property type="term" value="C:plasma membrane"/>
    <property type="evidence" value="ECO:0007669"/>
    <property type="project" value="UniProtKB-SubCell"/>
</dbReference>
<evidence type="ECO:0000256" key="3">
    <source>
        <dbReference type="ARBA" id="ARBA00022475"/>
    </source>
</evidence>
<organism evidence="9 10">
    <name type="scientific">Granulicella sibirica</name>
    <dbReference type="NCBI Taxonomy" id="2479048"/>
    <lineage>
        <taxon>Bacteria</taxon>
        <taxon>Pseudomonadati</taxon>
        <taxon>Acidobacteriota</taxon>
        <taxon>Terriglobia</taxon>
        <taxon>Terriglobales</taxon>
        <taxon>Acidobacteriaceae</taxon>
        <taxon>Granulicella</taxon>
    </lineage>
</organism>
<keyword evidence="4 7" id="KW-0812">Transmembrane</keyword>
<feature type="transmembrane region" description="Helical" evidence="7">
    <location>
        <begin position="208"/>
        <end position="227"/>
    </location>
</feature>
<dbReference type="GO" id="GO:0022857">
    <property type="term" value="F:transmembrane transporter activity"/>
    <property type="evidence" value="ECO:0007669"/>
    <property type="project" value="InterPro"/>
</dbReference>
<comment type="caution">
    <text evidence="9">The sequence shown here is derived from an EMBL/GenBank/DDBJ whole genome shotgun (WGS) entry which is preliminary data.</text>
</comment>
<feature type="transmembrane region" description="Helical" evidence="7">
    <location>
        <begin position="260"/>
        <end position="281"/>
    </location>
</feature>
<dbReference type="PANTHER" id="PTHR23513:SF11">
    <property type="entry name" value="STAPHYLOFERRIN A TRANSPORTER"/>
    <property type="match status" value="1"/>
</dbReference>
<protein>
    <submittedName>
        <fullName evidence="9">Putative transporter</fullName>
    </submittedName>
</protein>
<dbReference type="PANTHER" id="PTHR23513">
    <property type="entry name" value="INTEGRAL MEMBRANE EFFLUX PROTEIN-RELATED"/>
    <property type="match status" value="1"/>
</dbReference>